<gene>
    <name evidence="2" type="ORF">FCH28_29690</name>
</gene>
<evidence type="ECO:0000313" key="2">
    <source>
        <dbReference type="EMBL" id="TJZ44518.1"/>
    </source>
</evidence>
<dbReference type="PANTHER" id="PTHR24133:SF40">
    <property type="entry name" value="ANKYRIN REPEAT DOMAIN 44"/>
    <property type="match status" value="1"/>
</dbReference>
<dbReference type="PANTHER" id="PTHR24133">
    <property type="entry name" value="ANKYRIN DOMAIN-CONTAINING"/>
    <property type="match status" value="1"/>
</dbReference>
<dbReference type="Pfam" id="PF12796">
    <property type="entry name" value="Ank_2"/>
    <property type="match status" value="1"/>
</dbReference>
<proteinExistence type="predicted"/>
<dbReference type="SMART" id="SM00248">
    <property type="entry name" value="ANK"/>
    <property type="match status" value="4"/>
</dbReference>
<dbReference type="PROSITE" id="PS50088">
    <property type="entry name" value="ANK_REPEAT"/>
    <property type="match status" value="3"/>
</dbReference>
<dbReference type="InterPro" id="IPR036770">
    <property type="entry name" value="Ankyrin_rpt-contain_sf"/>
</dbReference>
<feature type="repeat" description="ANK" evidence="1">
    <location>
        <begin position="78"/>
        <end position="110"/>
    </location>
</feature>
<feature type="repeat" description="ANK" evidence="1">
    <location>
        <begin position="181"/>
        <end position="213"/>
    </location>
</feature>
<dbReference type="PROSITE" id="PS50297">
    <property type="entry name" value="ANK_REP_REGION"/>
    <property type="match status" value="3"/>
</dbReference>
<dbReference type="AlphaFoldDB" id="A0A4V5MII3"/>
<name>A0A4V5MII3_9ACTN</name>
<evidence type="ECO:0000256" key="1">
    <source>
        <dbReference type="PROSITE-ProRule" id="PRU00023"/>
    </source>
</evidence>
<feature type="repeat" description="ANK" evidence="1">
    <location>
        <begin position="149"/>
        <end position="181"/>
    </location>
</feature>
<dbReference type="InterPro" id="IPR002110">
    <property type="entry name" value="Ankyrin_rpt"/>
</dbReference>
<dbReference type="OrthoDB" id="278248at2"/>
<reference evidence="2 3" key="1">
    <citation type="submission" date="2019-04" db="EMBL/GenBank/DDBJ databases">
        <title>Streptomyces piniterrae sp. nov., a heliquinomycin-producing actinomycete isolated from rhizosphere soil of Pinus yunnanensis.</title>
        <authorList>
            <person name="Zhuang X."/>
            <person name="Zhao J."/>
        </authorList>
    </citation>
    <scope>NUCLEOTIDE SEQUENCE [LARGE SCALE GENOMIC DNA]</scope>
    <source>
        <strain evidence="3">jys28</strain>
    </source>
</reference>
<organism evidence="2 3">
    <name type="scientific">Streptomyces piniterrae</name>
    <dbReference type="NCBI Taxonomy" id="2571125"/>
    <lineage>
        <taxon>Bacteria</taxon>
        <taxon>Bacillati</taxon>
        <taxon>Actinomycetota</taxon>
        <taxon>Actinomycetes</taxon>
        <taxon>Kitasatosporales</taxon>
        <taxon>Streptomycetaceae</taxon>
        <taxon>Streptomyces</taxon>
    </lineage>
</organism>
<keyword evidence="3" id="KW-1185">Reference proteome</keyword>
<protein>
    <submittedName>
        <fullName evidence="2">Ankyrin repeat domain-containing protein</fullName>
    </submittedName>
</protein>
<evidence type="ECO:0000313" key="3">
    <source>
        <dbReference type="Proteomes" id="UP000308697"/>
    </source>
</evidence>
<accession>A0A4V5MII3</accession>
<dbReference type="Proteomes" id="UP000308697">
    <property type="component" value="Unassembled WGS sequence"/>
</dbReference>
<dbReference type="InterPro" id="IPR052391">
    <property type="entry name" value="E3_Ligase-Neurotoxin"/>
</dbReference>
<dbReference type="EMBL" id="SUMB01000012">
    <property type="protein sequence ID" value="TJZ44518.1"/>
    <property type="molecule type" value="Genomic_DNA"/>
</dbReference>
<dbReference type="Pfam" id="PF13857">
    <property type="entry name" value="Ank_5"/>
    <property type="match status" value="1"/>
</dbReference>
<keyword evidence="1" id="KW-0040">ANK repeat</keyword>
<dbReference type="PRINTS" id="PR01415">
    <property type="entry name" value="ANKYRIN"/>
</dbReference>
<comment type="caution">
    <text evidence="2">The sequence shown here is derived from an EMBL/GenBank/DDBJ whole genome shotgun (WGS) entry which is preliminary data.</text>
</comment>
<dbReference type="Gene3D" id="1.25.40.20">
    <property type="entry name" value="Ankyrin repeat-containing domain"/>
    <property type="match status" value="2"/>
</dbReference>
<dbReference type="SUPFAM" id="SSF48403">
    <property type="entry name" value="Ankyrin repeat"/>
    <property type="match status" value="1"/>
</dbReference>
<sequence>MRVQRDSYTERCAQRDTCNVHRRQRGHRPVPGGVHKKRGAGVAKTLTERLIGAIYEERADRVEKLLRTGASPSAASADGETPVYLAAVSGAADIVRLLLEAGASPDEESRGDGSQGLPLCAAACWGHSAAVRELLSHGANPDLREDDGTGFTALLWAATGGHHETVQLLLEADADPDAGIRDRTPLMAAAEFGATGVVRSLLCHGADARRADAQGRTALDLARAWCGKDVAAELRKQAMVGPDDTCEVSRSTRPDGTELIVLSAGSSGSGGAYWEKGTGHAAIVDLLVEHLTH</sequence>